<reference evidence="3 4" key="1">
    <citation type="submission" date="2016-11" db="EMBL/GenBank/DDBJ databases">
        <authorList>
            <person name="Jaros S."/>
            <person name="Januszkiewicz K."/>
            <person name="Wedrychowicz H."/>
        </authorList>
    </citation>
    <scope>NUCLEOTIDE SEQUENCE [LARGE SCALE GENOMIC DNA]</scope>
    <source>
        <strain evidence="3 4">DSM 4740</strain>
    </source>
</reference>
<dbReference type="AlphaFoldDB" id="A0A1M7LDX7"/>
<protein>
    <submittedName>
        <fullName evidence="3">Uncharacterized conserved protein YqcC, DUF446 family</fullName>
    </submittedName>
</protein>
<dbReference type="InterPro" id="IPR023376">
    <property type="entry name" value="YqcC-like_dom"/>
</dbReference>
<dbReference type="OrthoDB" id="8794567at2"/>
<dbReference type="SUPFAM" id="SSF158452">
    <property type="entry name" value="YqcC-like"/>
    <property type="match status" value="1"/>
</dbReference>
<dbReference type="InterPro" id="IPR036814">
    <property type="entry name" value="YqcC-like_sf"/>
</dbReference>
<dbReference type="PANTHER" id="PTHR39586:SF1">
    <property type="entry name" value="CYTOPLASMIC PROTEIN"/>
    <property type="match status" value="1"/>
</dbReference>
<evidence type="ECO:0000313" key="3">
    <source>
        <dbReference type="EMBL" id="SHM76222.1"/>
    </source>
</evidence>
<dbReference type="GO" id="GO:0044010">
    <property type="term" value="P:single-species biofilm formation"/>
    <property type="evidence" value="ECO:0007669"/>
    <property type="project" value="TreeGrafter"/>
</dbReference>
<dbReference type="Proteomes" id="UP000321726">
    <property type="component" value="Unassembled WGS sequence"/>
</dbReference>
<evidence type="ECO:0000259" key="1">
    <source>
        <dbReference type="Pfam" id="PF04287"/>
    </source>
</evidence>
<gene>
    <name evidence="2" type="ORF">HCU01_31850</name>
    <name evidence="3" type="ORF">SAMN05660971_03817</name>
</gene>
<dbReference type="RefSeq" id="WP_073436795.1">
    <property type="nucleotide sequence ID" value="NZ_BJXU01000134.1"/>
</dbReference>
<evidence type="ECO:0000313" key="2">
    <source>
        <dbReference type="EMBL" id="GEN25236.1"/>
    </source>
</evidence>
<dbReference type="Pfam" id="PF04287">
    <property type="entry name" value="DUF446"/>
    <property type="match status" value="1"/>
</dbReference>
<sequence length="114" mass="12978">MSDQSAVHDELSAALRELEATMRATNLWRMEEPEASAFNSQQPFCIDTMSLPQWLRFVFIARLQTLVEHRAPLPANCDVAPAVDAWLIQEGARPEDRALMKKVVEDIDQLITRN</sequence>
<evidence type="ECO:0000313" key="5">
    <source>
        <dbReference type="Proteomes" id="UP000321726"/>
    </source>
</evidence>
<dbReference type="EMBL" id="BJXU01000134">
    <property type="protein sequence ID" value="GEN25236.1"/>
    <property type="molecule type" value="Genomic_DNA"/>
</dbReference>
<dbReference type="EMBL" id="FRCA01000012">
    <property type="protein sequence ID" value="SHM76222.1"/>
    <property type="molecule type" value="Genomic_DNA"/>
</dbReference>
<dbReference type="Gene3D" id="1.20.1440.40">
    <property type="entry name" value="YqcC-like"/>
    <property type="match status" value="1"/>
</dbReference>
<reference evidence="2 5" key="2">
    <citation type="submission" date="2019-07" db="EMBL/GenBank/DDBJ databases">
        <title>Whole genome shotgun sequence of Halomonas cupida NBRC 102219.</title>
        <authorList>
            <person name="Hosoyama A."/>
            <person name="Uohara A."/>
            <person name="Ohji S."/>
            <person name="Ichikawa N."/>
        </authorList>
    </citation>
    <scope>NUCLEOTIDE SEQUENCE [LARGE SCALE GENOMIC DNA]</scope>
    <source>
        <strain evidence="2 5">NBRC 102219</strain>
    </source>
</reference>
<dbReference type="PANTHER" id="PTHR39586">
    <property type="entry name" value="CYTOPLASMIC PROTEIN-RELATED"/>
    <property type="match status" value="1"/>
</dbReference>
<proteinExistence type="predicted"/>
<name>A0A1M7LDX7_9GAMM</name>
<dbReference type="Proteomes" id="UP000184123">
    <property type="component" value="Unassembled WGS sequence"/>
</dbReference>
<accession>A0A1M7LDX7</accession>
<dbReference type="STRING" id="44933.SAMN05660971_03817"/>
<feature type="domain" description="YqcC-like" evidence="1">
    <location>
        <begin position="11"/>
        <end position="109"/>
    </location>
</feature>
<organism evidence="3 4">
    <name type="scientific">Halomonas cupida</name>
    <dbReference type="NCBI Taxonomy" id="44933"/>
    <lineage>
        <taxon>Bacteria</taxon>
        <taxon>Pseudomonadati</taxon>
        <taxon>Pseudomonadota</taxon>
        <taxon>Gammaproteobacteria</taxon>
        <taxon>Oceanospirillales</taxon>
        <taxon>Halomonadaceae</taxon>
        <taxon>Halomonas</taxon>
    </lineage>
</organism>
<evidence type="ECO:0000313" key="4">
    <source>
        <dbReference type="Proteomes" id="UP000184123"/>
    </source>
</evidence>
<keyword evidence="5" id="KW-1185">Reference proteome</keyword>
<dbReference type="InterPro" id="IPR007384">
    <property type="entry name" value="UCP006257"/>
</dbReference>